<proteinExistence type="predicted"/>
<dbReference type="Proteomes" id="UP000239590">
    <property type="component" value="Unassembled WGS sequence"/>
</dbReference>
<dbReference type="InterPro" id="IPR002656">
    <property type="entry name" value="Acyl_transf_3_dom"/>
</dbReference>
<dbReference type="PANTHER" id="PTHR23028:SF53">
    <property type="entry name" value="ACYL_TRANSF_3 DOMAIN-CONTAINING PROTEIN"/>
    <property type="match status" value="1"/>
</dbReference>
<feature type="transmembrane region" description="Helical" evidence="1">
    <location>
        <begin position="292"/>
        <end position="313"/>
    </location>
</feature>
<feature type="domain" description="Acyltransferase 3" evidence="2">
    <location>
        <begin position="8"/>
        <end position="309"/>
    </location>
</feature>
<evidence type="ECO:0000313" key="4">
    <source>
        <dbReference type="Proteomes" id="UP000239590"/>
    </source>
</evidence>
<gene>
    <name evidence="3" type="ORF">C5O19_03335</name>
</gene>
<feature type="transmembrane region" description="Helical" evidence="1">
    <location>
        <begin position="82"/>
        <end position="102"/>
    </location>
</feature>
<dbReference type="EMBL" id="PTRA01000001">
    <property type="protein sequence ID" value="PQA58711.1"/>
    <property type="molecule type" value="Genomic_DNA"/>
</dbReference>
<keyword evidence="4" id="KW-1185">Reference proteome</keyword>
<sequence length="332" mass="38438">MTPTQRLQNIDALRGIASLSICVLHLGTDQLFPPEFVLVRLLYHNPFNVLVFRIISGYVIIQSLADQQYQWRNLGSFLKRRYVRLEPAFILSVFLVVFLNYLSSTASNYAGSAFQLNLPVIVTNLVHINSLFDYPFLNASYWTLFVEWQFYLLIGLAAPSFLRASPTQQSIGLVLLSSLGIFTDNHLSVFHDGSLYALGILAWQWHRTPITPSTFRWTFFALVCISAYTHRSDLVHLLGVLFAFFVVVFRLPFRFPRFLGQISYALFLTHLPIGTRFTHLTSRYYTSIESRLLILMLGVLLCIAFAYLFHYTVEKFFQRKFKHVLFRTLYLA</sequence>
<dbReference type="GO" id="GO:0016020">
    <property type="term" value="C:membrane"/>
    <property type="evidence" value="ECO:0007669"/>
    <property type="project" value="TreeGrafter"/>
</dbReference>
<dbReference type="AlphaFoldDB" id="A0A2S7ILU7"/>
<dbReference type="InterPro" id="IPR050879">
    <property type="entry name" value="Acyltransferase_3"/>
</dbReference>
<feature type="transmembrane region" description="Helical" evidence="1">
    <location>
        <begin position="235"/>
        <end position="253"/>
    </location>
</feature>
<comment type="caution">
    <text evidence="3">The sequence shown here is derived from an EMBL/GenBank/DDBJ whole genome shotgun (WGS) entry which is preliminary data.</text>
</comment>
<feature type="transmembrane region" description="Helical" evidence="1">
    <location>
        <begin position="139"/>
        <end position="158"/>
    </location>
</feature>
<keyword evidence="1" id="KW-0472">Membrane</keyword>
<dbReference type="GO" id="GO:0016747">
    <property type="term" value="F:acyltransferase activity, transferring groups other than amino-acyl groups"/>
    <property type="evidence" value="ECO:0007669"/>
    <property type="project" value="InterPro"/>
</dbReference>
<evidence type="ECO:0000259" key="2">
    <source>
        <dbReference type="Pfam" id="PF01757"/>
    </source>
</evidence>
<dbReference type="GO" id="GO:0000271">
    <property type="term" value="P:polysaccharide biosynthetic process"/>
    <property type="evidence" value="ECO:0007669"/>
    <property type="project" value="TreeGrafter"/>
</dbReference>
<dbReference type="PANTHER" id="PTHR23028">
    <property type="entry name" value="ACETYLTRANSFERASE"/>
    <property type="match status" value="1"/>
</dbReference>
<protein>
    <recommendedName>
        <fullName evidence="2">Acyltransferase 3 domain-containing protein</fullName>
    </recommendedName>
</protein>
<dbReference type="Pfam" id="PF01757">
    <property type="entry name" value="Acyl_transf_3"/>
    <property type="match status" value="1"/>
</dbReference>
<accession>A0A2S7ILU7</accession>
<name>A0A2S7ILU7_9BACT</name>
<evidence type="ECO:0000256" key="1">
    <source>
        <dbReference type="SAM" id="Phobius"/>
    </source>
</evidence>
<keyword evidence="1" id="KW-0812">Transmembrane</keyword>
<dbReference type="RefSeq" id="WP_104709901.1">
    <property type="nucleotide sequence ID" value="NZ_PTRA01000001.1"/>
</dbReference>
<dbReference type="OrthoDB" id="290051at2"/>
<keyword evidence="1" id="KW-1133">Transmembrane helix</keyword>
<organism evidence="3 4">
    <name type="scientific">Siphonobacter curvatus</name>
    <dbReference type="NCBI Taxonomy" id="2094562"/>
    <lineage>
        <taxon>Bacteria</taxon>
        <taxon>Pseudomonadati</taxon>
        <taxon>Bacteroidota</taxon>
        <taxon>Cytophagia</taxon>
        <taxon>Cytophagales</taxon>
        <taxon>Cytophagaceae</taxon>
        <taxon>Siphonobacter</taxon>
    </lineage>
</organism>
<reference evidence="4" key="1">
    <citation type="submission" date="2018-02" db="EMBL/GenBank/DDBJ databases">
        <title>Genome sequencing of Solimonas sp. HR-BB.</title>
        <authorList>
            <person name="Lee Y."/>
            <person name="Jeon C.O."/>
        </authorList>
    </citation>
    <scope>NUCLEOTIDE SEQUENCE [LARGE SCALE GENOMIC DNA]</scope>
    <source>
        <strain evidence="4">HR-U</strain>
    </source>
</reference>
<evidence type="ECO:0000313" key="3">
    <source>
        <dbReference type="EMBL" id="PQA58711.1"/>
    </source>
</evidence>